<comment type="catalytic activity">
    <reaction evidence="7">
        <text>arsenic triglutathione + 2 [thioredoxin]-dithiol + 2 S-adenosyl-L-methionine + H2O = dimethylarsinous acid + 2 [thioredoxin]-disulfide + 3 glutathione + 2 S-adenosyl-L-homocysteine + 2 H(+)</text>
        <dbReference type="Rhea" id="RHEA:69464"/>
        <dbReference type="Rhea" id="RHEA-COMP:10698"/>
        <dbReference type="Rhea" id="RHEA-COMP:10700"/>
        <dbReference type="ChEBI" id="CHEBI:15377"/>
        <dbReference type="ChEBI" id="CHEBI:15378"/>
        <dbReference type="ChEBI" id="CHEBI:23808"/>
        <dbReference type="ChEBI" id="CHEBI:29950"/>
        <dbReference type="ChEBI" id="CHEBI:50058"/>
        <dbReference type="ChEBI" id="CHEBI:57856"/>
        <dbReference type="ChEBI" id="CHEBI:57925"/>
        <dbReference type="ChEBI" id="CHEBI:59789"/>
        <dbReference type="ChEBI" id="CHEBI:183640"/>
        <dbReference type="EC" id="2.1.1.137"/>
    </reaction>
</comment>
<dbReference type="AlphaFoldDB" id="A0A5E6M800"/>
<dbReference type="NCBIfam" id="NF008823">
    <property type="entry name" value="PRK11873.1"/>
    <property type="match status" value="1"/>
</dbReference>
<dbReference type="EMBL" id="CABFVA020000004">
    <property type="protein sequence ID" value="VVM04465.1"/>
    <property type="molecule type" value="Genomic_DNA"/>
</dbReference>
<evidence type="ECO:0000256" key="7">
    <source>
        <dbReference type="ARBA" id="ARBA00047943"/>
    </source>
</evidence>
<dbReference type="PANTHER" id="PTHR43675">
    <property type="entry name" value="ARSENITE METHYLTRANSFERASE"/>
    <property type="match status" value="1"/>
</dbReference>
<protein>
    <recommendedName>
        <fullName evidence="5">Arsenite methyltransferase</fullName>
        <ecNumber evidence="4">2.1.1.137</ecNumber>
    </recommendedName>
</protein>
<keyword evidence="11" id="KW-1185">Reference proteome</keyword>
<evidence type="ECO:0000313" key="10">
    <source>
        <dbReference type="EMBL" id="VVM04465.1"/>
    </source>
</evidence>
<proteinExistence type="inferred from homology"/>
<comment type="similarity">
    <text evidence="3">Belongs to the methyltransferase superfamily. Arsenite methyltransferase family.</text>
</comment>
<keyword evidence="10" id="KW-0489">Methyltransferase</keyword>
<dbReference type="GO" id="GO:0032259">
    <property type="term" value="P:methylation"/>
    <property type="evidence" value="ECO:0007669"/>
    <property type="project" value="UniProtKB-KW"/>
</dbReference>
<evidence type="ECO:0000256" key="5">
    <source>
        <dbReference type="ARBA" id="ARBA00034545"/>
    </source>
</evidence>
<gene>
    <name evidence="10" type="primary">ubiE</name>
    <name evidence="10" type="ORF">MAMT_00098</name>
</gene>
<dbReference type="Proteomes" id="UP000334923">
    <property type="component" value="Unassembled WGS sequence"/>
</dbReference>
<evidence type="ECO:0000256" key="2">
    <source>
        <dbReference type="ARBA" id="ARBA00022691"/>
    </source>
</evidence>
<evidence type="ECO:0000256" key="6">
    <source>
        <dbReference type="ARBA" id="ARBA00047941"/>
    </source>
</evidence>
<organism evidence="10 11">
    <name type="scientific">Methylacidimicrobium tartarophylax</name>
    <dbReference type="NCBI Taxonomy" id="1041768"/>
    <lineage>
        <taxon>Bacteria</taxon>
        <taxon>Pseudomonadati</taxon>
        <taxon>Verrucomicrobiota</taxon>
        <taxon>Methylacidimicrobium</taxon>
    </lineage>
</organism>
<keyword evidence="10" id="KW-0830">Ubiquinone</keyword>
<evidence type="ECO:0000256" key="8">
    <source>
        <dbReference type="ARBA" id="ARBA00048428"/>
    </source>
</evidence>
<dbReference type="OrthoDB" id="9797252at2"/>
<evidence type="ECO:0000256" key="3">
    <source>
        <dbReference type="ARBA" id="ARBA00034487"/>
    </source>
</evidence>
<reference evidence="10 11" key="1">
    <citation type="submission" date="2019-09" db="EMBL/GenBank/DDBJ databases">
        <authorList>
            <person name="Cremers G."/>
        </authorList>
    </citation>
    <scope>NUCLEOTIDE SEQUENCE [LARGE SCALE GENOMIC DNA]</scope>
    <source>
        <strain evidence="10">4A</strain>
    </source>
</reference>
<dbReference type="InterPro" id="IPR025714">
    <property type="entry name" value="Methyltranfer_dom"/>
</dbReference>
<evidence type="ECO:0000256" key="1">
    <source>
        <dbReference type="ARBA" id="ARBA00022679"/>
    </source>
</evidence>
<evidence type="ECO:0000259" key="9">
    <source>
        <dbReference type="Pfam" id="PF13847"/>
    </source>
</evidence>
<evidence type="ECO:0000256" key="4">
    <source>
        <dbReference type="ARBA" id="ARBA00034521"/>
    </source>
</evidence>
<dbReference type="EC" id="2.1.1.137" evidence="4"/>
<dbReference type="InterPro" id="IPR029063">
    <property type="entry name" value="SAM-dependent_MTases_sf"/>
</dbReference>
<keyword evidence="1 10" id="KW-0808">Transferase</keyword>
<comment type="catalytic activity">
    <reaction evidence="6">
        <text>arsenic triglutathione + [thioredoxin]-dithiol + S-adenosyl-L-methionine + 2 H2O = methylarsonous acid + [thioredoxin]-disulfide + 3 glutathione + S-adenosyl-L-homocysteine + H(+)</text>
        <dbReference type="Rhea" id="RHEA:69460"/>
        <dbReference type="Rhea" id="RHEA-COMP:10698"/>
        <dbReference type="Rhea" id="RHEA-COMP:10700"/>
        <dbReference type="ChEBI" id="CHEBI:15377"/>
        <dbReference type="ChEBI" id="CHEBI:15378"/>
        <dbReference type="ChEBI" id="CHEBI:17826"/>
        <dbReference type="ChEBI" id="CHEBI:29950"/>
        <dbReference type="ChEBI" id="CHEBI:50058"/>
        <dbReference type="ChEBI" id="CHEBI:57856"/>
        <dbReference type="ChEBI" id="CHEBI:57925"/>
        <dbReference type="ChEBI" id="CHEBI:59789"/>
        <dbReference type="ChEBI" id="CHEBI:183640"/>
        <dbReference type="EC" id="2.1.1.137"/>
    </reaction>
</comment>
<keyword evidence="2" id="KW-0949">S-adenosyl-L-methionine</keyword>
<accession>A0A5E6M800</accession>
<dbReference type="Pfam" id="PF13847">
    <property type="entry name" value="Methyltransf_31"/>
    <property type="match status" value="1"/>
</dbReference>
<dbReference type="PANTHER" id="PTHR43675:SF8">
    <property type="entry name" value="ARSENITE METHYLTRANSFERASE"/>
    <property type="match status" value="1"/>
</dbReference>
<name>A0A5E6M800_9BACT</name>
<dbReference type="GO" id="GO:0030791">
    <property type="term" value="F:arsenite methyltransferase activity"/>
    <property type="evidence" value="ECO:0007669"/>
    <property type="project" value="UniProtKB-EC"/>
</dbReference>
<comment type="catalytic activity">
    <reaction evidence="8">
        <text>arsenic triglutathione + 3 [thioredoxin]-dithiol + 3 S-adenosyl-L-methionine = trimethylarsine + 3 [thioredoxin]-disulfide + 3 glutathione + 3 S-adenosyl-L-homocysteine + 3 H(+)</text>
        <dbReference type="Rhea" id="RHEA:69432"/>
        <dbReference type="Rhea" id="RHEA-COMP:10698"/>
        <dbReference type="Rhea" id="RHEA-COMP:10700"/>
        <dbReference type="ChEBI" id="CHEBI:15378"/>
        <dbReference type="ChEBI" id="CHEBI:27130"/>
        <dbReference type="ChEBI" id="CHEBI:29950"/>
        <dbReference type="ChEBI" id="CHEBI:50058"/>
        <dbReference type="ChEBI" id="CHEBI:57856"/>
        <dbReference type="ChEBI" id="CHEBI:57925"/>
        <dbReference type="ChEBI" id="CHEBI:59789"/>
        <dbReference type="ChEBI" id="CHEBI:183640"/>
        <dbReference type="EC" id="2.1.1.137"/>
    </reaction>
</comment>
<dbReference type="Gene3D" id="3.40.50.150">
    <property type="entry name" value="Vaccinia Virus protein VP39"/>
    <property type="match status" value="1"/>
</dbReference>
<sequence length="279" mass="29688">MEKQSSIQDLVKARYGEEARRVRRDASPSACCCGKAAAASGGCSISSNLYQAGETVGLPQEALAASLGCANPIALAQLQVGETVLDLGSGGGIDVLLSARRVGPQGKAYGLDMTDEMLELARENQRKAGLDNVEFLKGEIENIPLPDHFVDVILSNCVINLSADKDRALAEAFRVLKPGGRIALADIVIRGALPVELRQNGEVWTGCIAGALEESEYRTKLATAGFTDIRIEPARSYSASDALEFLQTLKTAELDAEALAPLLEGKFISAFIRARKPGR</sequence>
<dbReference type="RefSeq" id="WP_142658989.1">
    <property type="nucleotide sequence ID" value="NZ_CABFVA020000004.1"/>
</dbReference>
<dbReference type="CDD" id="cd02440">
    <property type="entry name" value="AdoMet_MTases"/>
    <property type="match status" value="1"/>
</dbReference>
<evidence type="ECO:0000313" key="11">
    <source>
        <dbReference type="Proteomes" id="UP000334923"/>
    </source>
</evidence>
<dbReference type="SUPFAM" id="SSF53335">
    <property type="entry name" value="S-adenosyl-L-methionine-dependent methyltransferases"/>
    <property type="match status" value="1"/>
</dbReference>
<dbReference type="InterPro" id="IPR026669">
    <property type="entry name" value="Arsenite_MeTrfase-like"/>
</dbReference>
<feature type="domain" description="Methyltransferase" evidence="9">
    <location>
        <begin position="80"/>
        <end position="225"/>
    </location>
</feature>